<name>A0A1J1I5V0_9DIPT</name>
<reference evidence="1 2" key="1">
    <citation type="submission" date="2015-04" db="EMBL/GenBank/DDBJ databases">
        <authorList>
            <person name="Syromyatnikov M.Y."/>
            <person name="Popov V.N."/>
        </authorList>
    </citation>
    <scope>NUCLEOTIDE SEQUENCE [LARGE SCALE GENOMIC DNA]</scope>
</reference>
<evidence type="ECO:0000313" key="1">
    <source>
        <dbReference type="EMBL" id="CRK94318.1"/>
    </source>
</evidence>
<accession>A0A1J1I5V0</accession>
<keyword evidence="2" id="KW-1185">Reference proteome</keyword>
<dbReference type="EMBL" id="CVRI01000038">
    <property type="protein sequence ID" value="CRK94318.1"/>
    <property type="molecule type" value="Genomic_DNA"/>
</dbReference>
<dbReference type="AlphaFoldDB" id="A0A1J1I5V0"/>
<protein>
    <submittedName>
        <fullName evidence="1">CLUMA_CG007833, isoform A</fullName>
    </submittedName>
</protein>
<sequence>MDVCRYVTSFEAYLQMMATKSKKKRGKNDEKCSSMTENHKYLENETAIWKLNDDCLTPGLDLFCICFKSSHTSKSSDLILSTQKREENLLGCLMMWKWKHHIKSRNF</sequence>
<evidence type="ECO:0000313" key="2">
    <source>
        <dbReference type="Proteomes" id="UP000183832"/>
    </source>
</evidence>
<proteinExistence type="predicted"/>
<gene>
    <name evidence="1" type="ORF">CLUMA_CG007833</name>
</gene>
<organism evidence="1 2">
    <name type="scientific">Clunio marinus</name>
    <dbReference type="NCBI Taxonomy" id="568069"/>
    <lineage>
        <taxon>Eukaryota</taxon>
        <taxon>Metazoa</taxon>
        <taxon>Ecdysozoa</taxon>
        <taxon>Arthropoda</taxon>
        <taxon>Hexapoda</taxon>
        <taxon>Insecta</taxon>
        <taxon>Pterygota</taxon>
        <taxon>Neoptera</taxon>
        <taxon>Endopterygota</taxon>
        <taxon>Diptera</taxon>
        <taxon>Nematocera</taxon>
        <taxon>Chironomoidea</taxon>
        <taxon>Chironomidae</taxon>
        <taxon>Clunio</taxon>
    </lineage>
</organism>
<dbReference type="Proteomes" id="UP000183832">
    <property type="component" value="Unassembled WGS sequence"/>
</dbReference>